<feature type="chain" id="PRO_5045177017" evidence="1">
    <location>
        <begin position="21"/>
        <end position="135"/>
    </location>
</feature>
<proteinExistence type="predicted"/>
<dbReference type="Pfam" id="PF12098">
    <property type="entry name" value="DUF3574"/>
    <property type="match status" value="1"/>
</dbReference>
<dbReference type="EMBL" id="JBBKZS010000003">
    <property type="protein sequence ID" value="MEJ8854946.1"/>
    <property type="molecule type" value="Genomic_DNA"/>
</dbReference>
<feature type="signal peptide" evidence="1">
    <location>
        <begin position="1"/>
        <end position="20"/>
    </location>
</feature>
<evidence type="ECO:0000313" key="3">
    <source>
        <dbReference type="Proteomes" id="UP001367030"/>
    </source>
</evidence>
<sequence>MQALRALAAVAILAAITACASQPTTCKRGEQSAIQDTLYFGAAKPDGTVTAAEWSTFLATIVTPRFPQGLTVSQASGQWRGADGSIVQESTRVLQLVHPDDAPSEQSVAEISAAYKSRFQQEAVLRVRTRTCISF</sequence>
<keyword evidence="1" id="KW-0732">Signal</keyword>
<accession>A0ABU8X5J4</accession>
<evidence type="ECO:0000256" key="1">
    <source>
        <dbReference type="SAM" id="SignalP"/>
    </source>
</evidence>
<dbReference type="InterPro" id="IPR021957">
    <property type="entry name" value="DUF3574"/>
</dbReference>
<dbReference type="RefSeq" id="WP_340335033.1">
    <property type="nucleotide sequence ID" value="NZ_JBBKZS010000003.1"/>
</dbReference>
<organism evidence="2 3">
    <name type="scientific">Variovorax robiniae</name>
    <dbReference type="NCBI Taxonomy" id="1836199"/>
    <lineage>
        <taxon>Bacteria</taxon>
        <taxon>Pseudomonadati</taxon>
        <taxon>Pseudomonadota</taxon>
        <taxon>Betaproteobacteria</taxon>
        <taxon>Burkholderiales</taxon>
        <taxon>Comamonadaceae</taxon>
        <taxon>Variovorax</taxon>
    </lineage>
</organism>
<keyword evidence="3" id="KW-1185">Reference proteome</keyword>
<dbReference type="Proteomes" id="UP001367030">
    <property type="component" value="Unassembled WGS sequence"/>
</dbReference>
<dbReference type="PROSITE" id="PS51257">
    <property type="entry name" value="PROKAR_LIPOPROTEIN"/>
    <property type="match status" value="1"/>
</dbReference>
<gene>
    <name evidence="2" type="ORF">WKW79_10230</name>
</gene>
<evidence type="ECO:0000313" key="2">
    <source>
        <dbReference type="EMBL" id="MEJ8854946.1"/>
    </source>
</evidence>
<protein>
    <submittedName>
        <fullName evidence="2">DUF3574 domain-containing protein</fullName>
    </submittedName>
</protein>
<reference evidence="2 3" key="1">
    <citation type="submission" date="2024-03" db="EMBL/GenBank/DDBJ databases">
        <title>Novel species of the genus Variovorax.</title>
        <authorList>
            <person name="Liu Q."/>
            <person name="Xin Y.-H."/>
        </authorList>
    </citation>
    <scope>NUCLEOTIDE SEQUENCE [LARGE SCALE GENOMIC DNA]</scope>
    <source>
        <strain evidence="2 3">KACC 18901</strain>
    </source>
</reference>
<name>A0ABU8X5J4_9BURK</name>
<comment type="caution">
    <text evidence="2">The sequence shown here is derived from an EMBL/GenBank/DDBJ whole genome shotgun (WGS) entry which is preliminary data.</text>
</comment>